<sequence length="285" mass="31981">MASGNEYMKYIGEKISSMKYVLAEEISLKFQSFHEINFNKMPETEIKEHIAELVEQFADGFITADVEKGKAEVHKWGRGFGEKAAILNLSPDKAMLVVPILRKVVYKHMRKEFTEGKQTFSQYYEIADTINPLIDQAIYSFTQAYVEKNEKNYQEAKDEISELSVPVVPITREVAILPVIGSVDSKRAELLLTQALSKGNELKLSTLIVDLSGVQMIDTYVAQNLFQLNDALRVIGIRVIFSGLRPELAQTVVNLGISFENMTVVNSLPQALAETGLAVGEDKRR</sequence>
<dbReference type="PROSITE" id="PS50801">
    <property type="entry name" value="STAS"/>
    <property type="match status" value="1"/>
</dbReference>
<accession>A0A5C7F961</accession>
<dbReference type="InterPro" id="IPR002645">
    <property type="entry name" value="STAS_dom"/>
</dbReference>
<protein>
    <submittedName>
        <fullName evidence="3">STAS domain-containing protein</fullName>
    </submittedName>
</protein>
<dbReference type="OrthoDB" id="9800154at2"/>
<dbReference type="KEGG" id="ahal:FTX54_006285"/>
<keyword evidence="4" id="KW-1185">Reference proteome</keyword>
<dbReference type="CDD" id="cd07041">
    <property type="entry name" value="STAS_RsbR_RsbS_like"/>
    <property type="match status" value="1"/>
</dbReference>
<gene>
    <name evidence="3" type="ORF">FTX54_006285</name>
</gene>
<dbReference type="Proteomes" id="UP000321816">
    <property type="component" value="Chromosome"/>
</dbReference>
<dbReference type="PANTHER" id="PTHR33745">
    <property type="entry name" value="RSBT ANTAGONIST PROTEIN RSBS-RELATED"/>
    <property type="match status" value="1"/>
</dbReference>
<dbReference type="RefSeq" id="WP_147803073.1">
    <property type="nucleotide sequence ID" value="NZ_CP144914.1"/>
</dbReference>
<dbReference type="InterPro" id="IPR051932">
    <property type="entry name" value="Bact_StressResp_Reg"/>
</dbReference>
<dbReference type="AlphaFoldDB" id="A0A5C7F961"/>
<dbReference type="PANTHER" id="PTHR33745:SF3">
    <property type="entry name" value="RSBT CO-ANTAGONIST PROTEIN RSBRC"/>
    <property type="match status" value="1"/>
</dbReference>
<name>A0A5C7F961_9BACI</name>
<organism evidence="3 4">
    <name type="scientific">Alkalicoccus halolimnae</name>
    <dbReference type="NCBI Taxonomy" id="1667239"/>
    <lineage>
        <taxon>Bacteria</taxon>
        <taxon>Bacillati</taxon>
        <taxon>Bacillota</taxon>
        <taxon>Bacilli</taxon>
        <taxon>Bacillales</taxon>
        <taxon>Bacillaceae</taxon>
        <taxon>Alkalicoccus</taxon>
    </lineage>
</organism>
<dbReference type="SUPFAM" id="SSF52091">
    <property type="entry name" value="SpoIIaa-like"/>
    <property type="match status" value="1"/>
</dbReference>
<evidence type="ECO:0000313" key="3">
    <source>
        <dbReference type="EMBL" id="WWD81155.1"/>
    </source>
</evidence>
<keyword evidence="1" id="KW-0597">Phosphoprotein</keyword>
<feature type="domain" description="STAS" evidence="2">
    <location>
        <begin position="164"/>
        <end position="275"/>
    </location>
</feature>
<dbReference type="EMBL" id="CP144914">
    <property type="protein sequence ID" value="WWD81155.1"/>
    <property type="molecule type" value="Genomic_DNA"/>
</dbReference>
<evidence type="ECO:0000313" key="4">
    <source>
        <dbReference type="Proteomes" id="UP000321816"/>
    </source>
</evidence>
<dbReference type="Pfam" id="PF01740">
    <property type="entry name" value="STAS"/>
    <property type="match status" value="1"/>
</dbReference>
<proteinExistence type="predicted"/>
<reference evidence="3 4" key="1">
    <citation type="submission" date="2024-01" db="EMBL/GenBank/DDBJ databases">
        <title>Complete Genome Sequence of Alkalicoccus halolimnae BZ-SZ-XJ29T, a Moderately Halophilic Bacterium Isolated from a Salt Lake.</title>
        <authorList>
            <person name="Zhao B."/>
        </authorList>
    </citation>
    <scope>NUCLEOTIDE SEQUENCE [LARGE SCALE GENOMIC DNA]</scope>
    <source>
        <strain evidence="3 4">BZ-SZ-XJ29</strain>
    </source>
</reference>
<evidence type="ECO:0000259" key="2">
    <source>
        <dbReference type="PROSITE" id="PS50801"/>
    </source>
</evidence>
<dbReference type="Gene3D" id="3.30.750.24">
    <property type="entry name" value="STAS domain"/>
    <property type="match status" value="1"/>
</dbReference>
<dbReference type="InterPro" id="IPR036513">
    <property type="entry name" value="STAS_dom_sf"/>
</dbReference>
<evidence type="ECO:0000256" key="1">
    <source>
        <dbReference type="ARBA" id="ARBA00022553"/>
    </source>
</evidence>